<accession>A0ACB9Q1Z5</accession>
<dbReference type="Proteomes" id="UP000828941">
    <property type="component" value="Chromosome 2"/>
</dbReference>
<reference evidence="1 2" key="1">
    <citation type="journal article" date="2022" name="DNA Res.">
        <title>Chromosomal-level genome assembly of the orchid tree Bauhinia variegata (Leguminosae; Cercidoideae) supports the allotetraploid origin hypothesis of Bauhinia.</title>
        <authorList>
            <person name="Zhong Y."/>
            <person name="Chen Y."/>
            <person name="Zheng D."/>
            <person name="Pang J."/>
            <person name="Liu Y."/>
            <person name="Luo S."/>
            <person name="Meng S."/>
            <person name="Qian L."/>
            <person name="Wei D."/>
            <person name="Dai S."/>
            <person name="Zhou R."/>
        </authorList>
    </citation>
    <scope>NUCLEOTIDE SEQUENCE [LARGE SCALE GENOMIC DNA]</scope>
    <source>
        <strain evidence="1">BV-YZ2020</strain>
    </source>
</reference>
<proteinExistence type="predicted"/>
<dbReference type="EMBL" id="CM039427">
    <property type="protein sequence ID" value="KAI4354816.1"/>
    <property type="molecule type" value="Genomic_DNA"/>
</dbReference>
<sequence length="790" mass="87670">MDATHNMFCGETGLANPLSAMGMQVSFILVISHFFNLMLRTMGQPGPIAQILAGLVLGPTALSRINLVEKAFFLQNSMNYYQVVSFFSRILFMFLFGLETDMNYTKRNLNRVSLIACGGTVIGLLFGLAVSFYLYQQFGYGNSKIFFCMITMLNVAYTGSPIVIVLATELRFAASDAGRIAVSSALITEMGCLIIYNILLNLSVKAYFRGWLLILVTVGLVVINRYLALWLNKRHRNQKYLKAPEVLFILVLLLASSMIIEMEGSNSIIHCFVVGLMFPREGKTARTLSHQLSYSVYNFLLPVYFGYIGFQCNLGVFKSLNGAIGVGILILLSIGSKLCGTILVCRYLNMPTSEGIFLGFILNTRAYADLLFIGSASKSLINLNDDGYNVFVVSIVLNTIITGIIVSFLRKGEHRLFDNRYTALEFEEEQEELRILSCVYDPRQISTILALVLALNGSKSSPSICYLMHLIELVKKIKNNMFFHQKENAELSDEEEYHGGNDIVEINDAVDSFTAETKILIHNKRTVCPFETMYEDVCNDAEDLHAAIVLLPFHKHQRIDGKMESGKEGMRITNQKVLRHGPCSTGILVQRGNARVPEFSELITSEITQNVVTLFFGGPDDREAIAWSIRMAKHPRINLTVMRFLASASASASSQGSPGENAPLLEQKEILMSLSGEETVNEVDNTFMVDFYNRHVASGQIAYVEKNVEGGAETLAALRDIGSLYSLFIVGKGGRGNCSLTIGMSDWEECPELGAVGDVMASSDFDIHGSVLVIQQHKHVRKPVTETIQK</sequence>
<name>A0ACB9Q1Z5_BAUVA</name>
<evidence type="ECO:0000313" key="2">
    <source>
        <dbReference type="Proteomes" id="UP000828941"/>
    </source>
</evidence>
<evidence type="ECO:0000313" key="1">
    <source>
        <dbReference type="EMBL" id="KAI4354816.1"/>
    </source>
</evidence>
<comment type="caution">
    <text evidence="1">The sequence shown here is derived from an EMBL/GenBank/DDBJ whole genome shotgun (WGS) entry which is preliminary data.</text>
</comment>
<protein>
    <submittedName>
        <fullName evidence="1">Uncharacterized protein</fullName>
    </submittedName>
</protein>
<keyword evidence="2" id="KW-1185">Reference proteome</keyword>
<organism evidence="1 2">
    <name type="scientific">Bauhinia variegata</name>
    <name type="common">Purple orchid tree</name>
    <name type="synonym">Phanera variegata</name>
    <dbReference type="NCBI Taxonomy" id="167791"/>
    <lineage>
        <taxon>Eukaryota</taxon>
        <taxon>Viridiplantae</taxon>
        <taxon>Streptophyta</taxon>
        <taxon>Embryophyta</taxon>
        <taxon>Tracheophyta</taxon>
        <taxon>Spermatophyta</taxon>
        <taxon>Magnoliopsida</taxon>
        <taxon>eudicotyledons</taxon>
        <taxon>Gunneridae</taxon>
        <taxon>Pentapetalae</taxon>
        <taxon>rosids</taxon>
        <taxon>fabids</taxon>
        <taxon>Fabales</taxon>
        <taxon>Fabaceae</taxon>
        <taxon>Cercidoideae</taxon>
        <taxon>Cercideae</taxon>
        <taxon>Bauhiniinae</taxon>
        <taxon>Bauhinia</taxon>
    </lineage>
</organism>
<gene>
    <name evidence="1" type="ORF">L6164_003650</name>
</gene>